<proteinExistence type="inferred from homology"/>
<feature type="transmembrane region" description="Helical" evidence="8">
    <location>
        <begin position="39"/>
        <end position="64"/>
    </location>
</feature>
<evidence type="ECO:0008006" key="11">
    <source>
        <dbReference type="Google" id="ProtNLM"/>
    </source>
</evidence>
<dbReference type="PANTHER" id="PTHR23501">
    <property type="entry name" value="MAJOR FACILITATOR SUPERFAMILY"/>
    <property type="match status" value="1"/>
</dbReference>
<dbReference type="EMBL" id="LHQQ01000025">
    <property type="protein sequence ID" value="KOS46692.1"/>
    <property type="molecule type" value="Genomic_DNA"/>
</dbReference>
<dbReference type="AlphaFoldDB" id="A0A0M9WIZ6"/>
<dbReference type="SUPFAM" id="SSF103473">
    <property type="entry name" value="MFS general substrate transporter"/>
    <property type="match status" value="1"/>
</dbReference>
<keyword evidence="6" id="KW-0325">Glycoprotein</keyword>
<keyword evidence="5 8" id="KW-0472">Membrane</keyword>
<feature type="compositionally biased region" description="Basic and acidic residues" evidence="7">
    <location>
        <begin position="19"/>
        <end position="31"/>
    </location>
</feature>
<sequence length="105" mass="11502">MLETLPPKDGDPTPPNEENQTHTREATESKSQHITGLKLGLVVASVTFVAFLMLLDMSIIVTAIPHITSEFHSLDDVGWYGSAYLLAKYGSPLLELAAQLYEQTS</sequence>
<evidence type="ECO:0000256" key="1">
    <source>
        <dbReference type="ARBA" id="ARBA00004141"/>
    </source>
</evidence>
<evidence type="ECO:0000256" key="2">
    <source>
        <dbReference type="ARBA" id="ARBA00007520"/>
    </source>
</evidence>
<evidence type="ECO:0000256" key="7">
    <source>
        <dbReference type="SAM" id="MobiDB-lite"/>
    </source>
</evidence>
<accession>A0A0M9WIZ6</accession>
<comment type="caution">
    <text evidence="9">The sequence shown here is derived from an EMBL/GenBank/DDBJ whole genome shotgun (WGS) entry which is preliminary data.</text>
</comment>
<keyword evidence="4 8" id="KW-1133">Transmembrane helix</keyword>
<evidence type="ECO:0000256" key="8">
    <source>
        <dbReference type="SAM" id="Phobius"/>
    </source>
</evidence>
<feature type="compositionally biased region" description="Basic and acidic residues" evidence="7">
    <location>
        <begin position="1"/>
        <end position="11"/>
    </location>
</feature>
<comment type="similarity">
    <text evidence="2">Belongs to the major facilitator superfamily. TCR/Tet family.</text>
</comment>
<evidence type="ECO:0000256" key="3">
    <source>
        <dbReference type="ARBA" id="ARBA00022692"/>
    </source>
</evidence>
<reference evidence="9 10" key="1">
    <citation type="submission" date="2015-08" db="EMBL/GenBank/DDBJ databases">
        <title>Genome sequencing of Penicillium nordicum.</title>
        <authorList>
            <person name="Nguyen H.D."/>
            <person name="Seifert K.A."/>
        </authorList>
    </citation>
    <scope>NUCLEOTIDE SEQUENCE [LARGE SCALE GENOMIC DNA]</scope>
    <source>
        <strain evidence="9 10">DAOMC 185683</strain>
    </source>
</reference>
<dbReference type="Proteomes" id="UP000037696">
    <property type="component" value="Unassembled WGS sequence"/>
</dbReference>
<comment type="subcellular location">
    <subcellularLocation>
        <location evidence="1">Membrane</location>
        <topology evidence="1">Multi-pass membrane protein</topology>
    </subcellularLocation>
</comment>
<gene>
    <name evidence="9" type="ORF">ACN38_g2365</name>
</gene>
<dbReference type="InterPro" id="IPR036259">
    <property type="entry name" value="MFS_trans_sf"/>
</dbReference>
<evidence type="ECO:0000256" key="5">
    <source>
        <dbReference type="ARBA" id="ARBA00023136"/>
    </source>
</evidence>
<dbReference type="GO" id="GO:0005886">
    <property type="term" value="C:plasma membrane"/>
    <property type="evidence" value="ECO:0007669"/>
    <property type="project" value="TreeGrafter"/>
</dbReference>
<name>A0A0M9WIZ6_9EURO</name>
<dbReference type="PANTHER" id="PTHR23501:SF193">
    <property type="entry name" value="MULTIDRUG TRANSPORTER, PUTATIVE (AFU_ORTHOLOGUE AFUA_8G00940)-RELATED"/>
    <property type="match status" value="1"/>
</dbReference>
<keyword evidence="3 8" id="KW-0812">Transmembrane</keyword>
<evidence type="ECO:0000256" key="6">
    <source>
        <dbReference type="ARBA" id="ARBA00023180"/>
    </source>
</evidence>
<keyword evidence="10" id="KW-1185">Reference proteome</keyword>
<dbReference type="OrthoDB" id="4369668at2759"/>
<feature type="region of interest" description="Disordered" evidence="7">
    <location>
        <begin position="1"/>
        <end position="31"/>
    </location>
</feature>
<evidence type="ECO:0000313" key="10">
    <source>
        <dbReference type="Proteomes" id="UP000037696"/>
    </source>
</evidence>
<evidence type="ECO:0000256" key="4">
    <source>
        <dbReference type="ARBA" id="ARBA00022989"/>
    </source>
</evidence>
<dbReference type="GO" id="GO:0022857">
    <property type="term" value="F:transmembrane transporter activity"/>
    <property type="evidence" value="ECO:0007669"/>
    <property type="project" value="TreeGrafter"/>
</dbReference>
<evidence type="ECO:0000313" key="9">
    <source>
        <dbReference type="EMBL" id="KOS46692.1"/>
    </source>
</evidence>
<organism evidence="9 10">
    <name type="scientific">Penicillium nordicum</name>
    <dbReference type="NCBI Taxonomy" id="229535"/>
    <lineage>
        <taxon>Eukaryota</taxon>
        <taxon>Fungi</taxon>
        <taxon>Dikarya</taxon>
        <taxon>Ascomycota</taxon>
        <taxon>Pezizomycotina</taxon>
        <taxon>Eurotiomycetes</taxon>
        <taxon>Eurotiomycetidae</taxon>
        <taxon>Eurotiales</taxon>
        <taxon>Aspergillaceae</taxon>
        <taxon>Penicillium</taxon>
    </lineage>
</organism>
<protein>
    <recommendedName>
        <fullName evidence="11">Major facilitator superfamily (MFS) profile domain-containing protein</fullName>
    </recommendedName>
</protein>